<gene>
    <name evidence="6" type="ORF">CYFUS_007540</name>
</gene>
<organism evidence="6 7">
    <name type="scientific">Cystobacter fuscus</name>
    <dbReference type="NCBI Taxonomy" id="43"/>
    <lineage>
        <taxon>Bacteria</taxon>
        <taxon>Pseudomonadati</taxon>
        <taxon>Myxococcota</taxon>
        <taxon>Myxococcia</taxon>
        <taxon>Myxococcales</taxon>
        <taxon>Cystobacterineae</taxon>
        <taxon>Archangiaceae</taxon>
        <taxon>Cystobacter</taxon>
    </lineage>
</organism>
<keyword evidence="1" id="KW-0732">Signal</keyword>
<dbReference type="InterPro" id="IPR013783">
    <property type="entry name" value="Ig-like_fold"/>
</dbReference>
<dbReference type="Pfam" id="PF03067">
    <property type="entry name" value="LPMO_10"/>
    <property type="match status" value="1"/>
</dbReference>
<feature type="region of interest" description="Disordered" evidence="3">
    <location>
        <begin position="226"/>
        <end position="245"/>
    </location>
</feature>
<evidence type="ECO:0000256" key="3">
    <source>
        <dbReference type="SAM" id="MobiDB-lite"/>
    </source>
</evidence>
<dbReference type="Gene3D" id="2.60.40.290">
    <property type="match status" value="1"/>
</dbReference>
<dbReference type="PANTHER" id="PTHR34823:SF1">
    <property type="entry name" value="CHITIN-BINDING TYPE-4 DOMAIN-CONTAINING PROTEIN"/>
    <property type="match status" value="1"/>
</dbReference>
<dbReference type="Gene3D" id="2.60.40.10">
    <property type="entry name" value="Immunoglobulins"/>
    <property type="match status" value="1"/>
</dbReference>
<feature type="domain" description="Fibronectin type-III" evidence="4">
    <location>
        <begin position="234"/>
        <end position="323"/>
    </location>
</feature>
<dbReference type="GO" id="GO:0005975">
    <property type="term" value="P:carbohydrate metabolic process"/>
    <property type="evidence" value="ECO:0007669"/>
    <property type="project" value="InterPro"/>
</dbReference>
<dbReference type="Pfam" id="PF00553">
    <property type="entry name" value="CBM_2"/>
    <property type="match status" value="1"/>
</dbReference>
<evidence type="ECO:0000256" key="2">
    <source>
        <dbReference type="ARBA" id="ARBA00023277"/>
    </source>
</evidence>
<evidence type="ECO:0000313" key="7">
    <source>
        <dbReference type="Proteomes" id="UP000217257"/>
    </source>
</evidence>
<keyword evidence="2" id="KW-0119">Carbohydrate metabolism</keyword>
<sequence>MRKPNKSVSRAAIVGLTSLGLVLPLDAALAHGGLTFPATRTYACYLDGKAGGGGGDLQPTNPACVEAVALGGKNPLWNWFGNLISNAGGRHREIIPDGKLCGPTALFDAYNLAHPAWPTTTLKSGTTITIRYNAWAPHPGTWYQYVTRDGWDPSQPLKWSDLEPAPFDTVTNPPINGSGPDGAEYTWSAQLPVGKSGRHIIYSIWQRSDSPEAFYNCSDVLFDSGAPDNEAPTAPGTPTASGVTGTTADLSWPAAHDNQGVVGYDVYHLMGSTPHRMASPTGTSTRLTGLTPSTAYSFYVVARDAAGNLSPASGVLSFTTTETAPTGNCHVVYTEPNKWSGGFTGNIQITNTGTSAISGWTLQWEFGAGQTVVNGWSAKLFQHHSSVSAENEAWTGTIPPNGSVTFGFNANSPTPNAPAPAAFLLNGTLCTTP</sequence>
<evidence type="ECO:0000313" key="6">
    <source>
        <dbReference type="EMBL" id="ATB42064.1"/>
    </source>
</evidence>
<dbReference type="InterPro" id="IPR004302">
    <property type="entry name" value="Cellulose/chitin-bd_N"/>
</dbReference>
<evidence type="ECO:0000259" key="4">
    <source>
        <dbReference type="PROSITE" id="PS50853"/>
    </source>
</evidence>
<evidence type="ECO:0008006" key="8">
    <source>
        <dbReference type="Google" id="ProtNLM"/>
    </source>
</evidence>
<evidence type="ECO:0000256" key="1">
    <source>
        <dbReference type="ARBA" id="ARBA00022729"/>
    </source>
</evidence>
<dbReference type="RefSeq" id="WP_095989672.1">
    <property type="nucleotide sequence ID" value="NZ_CP022098.1"/>
</dbReference>
<dbReference type="SMART" id="SM00060">
    <property type="entry name" value="FN3"/>
    <property type="match status" value="1"/>
</dbReference>
<dbReference type="PANTHER" id="PTHR34823">
    <property type="entry name" value="GLCNAC-BINDING PROTEIN A"/>
    <property type="match status" value="1"/>
</dbReference>
<dbReference type="PROSITE" id="PS51173">
    <property type="entry name" value="CBM2"/>
    <property type="match status" value="1"/>
</dbReference>
<dbReference type="SUPFAM" id="SSF49265">
    <property type="entry name" value="Fibronectin type III"/>
    <property type="match status" value="1"/>
</dbReference>
<evidence type="ECO:0000259" key="5">
    <source>
        <dbReference type="PROSITE" id="PS51173"/>
    </source>
</evidence>
<dbReference type="InterPro" id="IPR012291">
    <property type="entry name" value="CBM2_carb-bd_dom_sf"/>
</dbReference>
<dbReference type="CDD" id="cd21177">
    <property type="entry name" value="LPMO_AA10"/>
    <property type="match status" value="1"/>
</dbReference>
<dbReference type="InterPro" id="IPR014756">
    <property type="entry name" value="Ig_E-set"/>
</dbReference>
<accession>A0A250JDS2</accession>
<feature type="compositionally biased region" description="Polar residues" evidence="3">
    <location>
        <begin position="236"/>
        <end position="245"/>
    </location>
</feature>
<dbReference type="InterPro" id="IPR001919">
    <property type="entry name" value="CBD2"/>
</dbReference>
<dbReference type="Pfam" id="PF00041">
    <property type="entry name" value="fn3"/>
    <property type="match status" value="1"/>
</dbReference>
<dbReference type="SUPFAM" id="SSF81296">
    <property type="entry name" value="E set domains"/>
    <property type="match status" value="1"/>
</dbReference>
<dbReference type="InterPro" id="IPR036116">
    <property type="entry name" value="FN3_sf"/>
</dbReference>
<dbReference type="KEGG" id="cfus:CYFUS_007540"/>
<feature type="domain" description="CBM2" evidence="5">
    <location>
        <begin position="322"/>
        <end position="433"/>
    </location>
</feature>
<name>A0A250JDS2_9BACT</name>
<dbReference type="CDD" id="cd00063">
    <property type="entry name" value="FN3"/>
    <property type="match status" value="1"/>
</dbReference>
<dbReference type="PROSITE" id="PS50853">
    <property type="entry name" value="FN3"/>
    <property type="match status" value="1"/>
</dbReference>
<dbReference type="Proteomes" id="UP000217257">
    <property type="component" value="Chromosome"/>
</dbReference>
<dbReference type="SUPFAM" id="SSF49384">
    <property type="entry name" value="Carbohydrate-binding domain"/>
    <property type="match status" value="1"/>
</dbReference>
<proteinExistence type="predicted"/>
<dbReference type="SMART" id="SM00637">
    <property type="entry name" value="CBD_II"/>
    <property type="match status" value="1"/>
</dbReference>
<dbReference type="Gene3D" id="2.70.50.50">
    <property type="entry name" value="chitin-binding protein cbp21"/>
    <property type="match status" value="1"/>
</dbReference>
<dbReference type="InterPro" id="IPR051024">
    <property type="entry name" value="GlcNAc_Chitin_IntDeg"/>
</dbReference>
<protein>
    <recommendedName>
        <fullName evidence="8">Chitin-binding protein</fullName>
    </recommendedName>
</protein>
<dbReference type="InterPro" id="IPR003961">
    <property type="entry name" value="FN3_dom"/>
</dbReference>
<dbReference type="EMBL" id="CP022098">
    <property type="protein sequence ID" value="ATB42064.1"/>
    <property type="molecule type" value="Genomic_DNA"/>
</dbReference>
<dbReference type="AlphaFoldDB" id="A0A250JDS2"/>
<reference evidence="6 7" key="1">
    <citation type="submission" date="2017-06" db="EMBL/GenBank/DDBJ databases">
        <title>Sequencing and comparative analysis of myxobacterial genomes.</title>
        <authorList>
            <person name="Rupp O."/>
            <person name="Goesmann A."/>
            <person name="Sogaard-Andersen L."/>
        </authorList>
    </citation>
    <scope>NUCLEOTIDE SEQUENCE [LARGE SCALE GENOMIC DNA]</scope>
    <source>
        <strain evidence="6 7">DSM 52655</strain>
    </source>
</reference>
<dbReference type="GO" id="GO:0030247">
    <property type="term" value="F:polysaccharide binding"/>
    <property type="evidence" value="ECO:0007669"/>
    <property type="project" value="UniProtKB-UniRule"/>
</dbReference>
<dbReference type="GO" id="GO:0004553">
    <property type="term" value="F:hydrolase activity, hydrolyzing O-glycosyl compounds"/>
    <property type="evidence" value="ECO:0007669"/>
    <property type="project" value="InterPro"/>
</dbReference>
<dbReference type="InterPro" id="IPR008965">
    <property type="entry name" value="CBM2/CBM3_carb-bd_dom_sf"/>
</dbReference>